<dbReference type="PRINTS" id="PR00861">
    <property type="entry name" value="ALYTICPTASE"/>
</dbReference>
<dbReference type="CDD" id="cd21112">
    <property type="entry name" value="alphaLP-like"/>
    <property type="match status" value="1"/>
</dbReference>
<feature type="disulfide bond" evidence="6">
    <location>
        <begin position="141"/>
        <end position="151"/>
    </location>
</feature>
<dbReference type="RefSeq" id="WP_103959581.1">
    <property type="nucleotide sequence ID" value="NZ_FNVT01000009.1"/>
</dbReference>
<protein>
    <submittedName>
        <fullName evidence="8">Streptogrisin C</fullName>
    </submittedName>
</protein>
<accession>A0A1H6EEU8</accession>
<reference evidence="8 9" key="1">
    <citation type="submission" date="2016-10" db="EMBL/GenBank/DDBJ databases">
        <authorList>
            <person name="de Groot N.N."/>
        </authorList>
    </citation>
    <scope>NUCLEOTIDE SEQUENCE [LARGE SCALE GENOMIC DNA]</scope>
    <source>
        <strain evidence="8 9">CGMCC 4.7037</strain>
    </source>
</reference>
<evidence type="ECO:0000256" key="4">
    <source>
        <dbReference type="ARBA" id="ARBA00022825"/>
    </source>
</evidence>
<dbReference type="GO" id="GO:0004252">
    <property type="term" value="F:serine-type endopeptidase activity"/>
    <property type="evidence" value="ECO:0007669"/>
    <property type="project" value="InterPro"/>
</dbReference>
<keyword evidence="5 6" id="KW-1015">Disulfide bond</keyword>
<dbReference type="SUPFAM" id="SSF50494">
    <property type="entry name" value="Trypsin-like serine proteases"/>
    <property type="match status" value="1"/>
</dbReference>
<keyword evidence="7" id="KW-0732">Signal</keyword>
<dbReference type="InterPro" id="IPR001316">
    <property type="entry name" value="Pept_S1A_streptogrisin"/>
</dbReference>
<feature type="chain" id="PRO_5009296895" evidence="7">
    <location>
        <begin position="27"/>
        <end position="230"/>
    </location>
</feature>
<dbReference type="AlphaFoldDB" id="A0A1H6EEU8"/>
<evidence type="ECO:0000256" key="5">
    <source>
        <dbReference type="ARBA" id="ARBA00023157"/>
    </source>
</evidence>
<dbReference type="GO" id="GO:0006508">
    <property type="term" value="P:proteolysis"/>
    <property type="evidence" value="ECO:0007669"/>
    <property type="project" value="UniProtKB-KW"/>
</dbReference>
<evidence type="ECO:0000256" key="7">
    <source>
        <dbReference type="SAM" id="SignalP"/>
    </source>
</evidence>
<keyword evidence="3" id="KW-0378">Hydrolase</keyword>
<evidence type="ECO:0000313" key="8">
    <source>
        <dbReference type="EMBL" id="SEG96348.1"/>
    </source>
</evidence>
<feature type="disulfide bond" evidence="6">
    <location>
        <begin position="55"/>
        <end position="75"/>
    </location>
</feature>
<dbReference type="PIRSF" id="PIRSF001134">
    <property type="entry name" value="Streptogrisin"/>
    <property type="match status" value="1"/>
</dbReference>
<feature type="disulfide bond" evidence="6">
    <location>
        <begin position="177"/>
        <end position="205"/>
    </location>
</feature>
<gene>
    <name evidence="8" type="ORF">SAMN05444920_109355</name>
</gene>
<evidence type="ECO:0000256" key="6">
    <source>
        <dbReference type="PIRSR" id="PIRSR001134-2"/>
    </source>
</evidence>
<comment type="similarity">
    <text evidence="1">Belongs to the peptidase S1 family.</text>
</comment>
<dbReference type="InterPro" id="IPR043504">
    <property type="entry name" value="Peptidase_S1_PA_chymotrypsin"/>
</dbReference>
<keyword evidence="2" id="KW-0645">Protease</keyword>
<dbReference type="EMBL" id="FNVT01000009">
    <property type="protein sequence ID" value="SEG96348.1"/>
    <property type="molecule type" value="Genomic_DNA"/>
</dbReference>
<dbReference type="Gene3D" id="2.40.10.10">
    <property type="entry name" value="Trypsin-like serine proteases"/>
    <property type="match status" value="2"/>
</dbReference>
<keyword evidence="4" id="KW-0720">Serine protease</keyword>
<evidence type="ECO:0000256" key="3">
    <source>
        <dbReference type="ARBA" id="ARBA00022801"/>
    </source>
</evidence>
<organism evidence="8 9">
    <name type="scientific">Nonomuraea solani</name>
    <dbReference type="NCBI Taxonomy" id="1144553"/>
    <lineage>
        <taxon>Bacteria</taxon>
        <taxon>Bacillati</taxon>
        <taxon>Actinomycetota</taxon>
        <taxon>Actinomycetes</taxon>
        <taxon>Streptosporangiales</taxon>
        <taxon>Streptosporangiaceae</taxon>
        <taxon>Nonomuraea</taxon>
    </lineage>
</organism>
<keyword evidence="9" id="KW-1185">Reference proteome</keyword>
<feature type="signal peptide" evidence="7">
    <location>
        <begin position="1"/>
        <end position="26"/>
    </location>
</feature>
<sequence>MKPVRLAAMTVAAVLVVTVSPAPVSALSVPAAPNLAASGVIRGGDAFVVRNKGRCIVGFTARRGATGGFVTAGSCGQRGDVALTGYGGTPIGVFEASSYPGDDFAWVSLYPGWTPHGVVAGLGVERPVRGAAVAPIGSPVCQGSPVTGWRCGVVQQRNTTITHPGGTVTGLVRTSVCAEPGTSGAPFLAGDQAQGLTSGASGASCVTRGITYFQPLQEALSAFGLTLVTS</sequence>
<dbReference type="InterPro" id="IPR009003">
    <property type="entry name" value="Peptidase_S1_PA"/>
</dbReference>
<dbReference type="OrthoDB" id="8781117at2"/>
<proteinExistence type="inferred from homology"/>
<name>A0A1H6EEU8_9ACTN</name>
<evidence type="ECO:0000313" key="9">
    <source>
        <dbReference type="Proteomes" id="UP000236732"/>
    </source>
</evidence>
<dbReference type="Proteomes" id="UP000236732">
    <property type="component" value="Unassembled WGS sequence"/>
</dbReference>
<evidence type="ECO:0000256" key="2">
    <source>
        <dbReference type="ARBA" id="ARBA00022670"/>
    </source>
</evidence>
<evidence type="ECO:0000256" key="1">
    <source>
        <dbReference type="ARBA" id="ARBA00007664"/>
    </source>
</evidence>